<accession>A0ABP9DB80</accession>
<keyword evidence="8" id="KW-0407">Ion channel</keyword>
<keyword evidence="2" id="KW-0813">Transport</keyword>
<dbReference type="PANTHER" id="PTHR30266">
    <property type="entry name" value="MECHANOSENSITIVE CHANNEL MSCL"/>
    <property type="match status" value="1"/>
</dbReference>
<dbReference type="Proteomes" id="UP001501752">
    <property type="component" value="Unassembled WGS sequence"/>
</dbReference>
<evidence type="ECO:0000256" key="7">
    <source>
        <dbReference type="ARBA" id="ARBA00023136"/>
    </source>
</evidence>
<reference evidence="11" key="1">
    <citation type="journal article" date="2019" name="Int. J. Syst. Evol. Microbiol.">
        <title>The Global Catalogue of Microorganisms (GCM) 10K type strain sequencing project: providing services to taxonomists for standard genome sequencing and annotation.</title>
        <authorList>
            <consortium name="The Broad Institute Genomics Platform"/>
            <consortium name="The Broad Institute Genome Sequencing Center for Infectious Disease"/>
            <person name="Wu L."/>
            <person name="Ma J."/>
        </authorList>
    </citation>
    <scope>NUCLEOTIDE SEQUENCE [LARGE SCALE GENOMIC DNA]</scope>
    <source>
        <strain evidence="11">JCM 13006</strain>
    </source>
</reference>
<dbReference type="InterPro" id="IPR037673">
    <property type="entry name" value="MSC/AndL"/>
</dbReference>
<keyword evidence="11" id="KW-1185">Reference proteome</keyword>
<evidence type="ECO:0000256" key="3">
    <source>
        <dbReference type="ARBA" id="ARBA00022475"/>
    </source>
</evidence>
<dbReference type="EMBL" id="BAABIS010000001">
    <property type="protein sequence ID" value="GAA4838328.1"/>
    <property type="molecule type" value="Genomic_DNA"/>
</dbReference>
<evidence type="ECO:0000256" key="6">
    <source>
        <dbReference type="ARBA" id="ARBA00023065"/>
    </source>
</evidence>
<organism evidence="10 11">
    <name type="scientific">Kitasatospora terrestris</name>
    <dbReference type="NCBI Taxonomy" id="258051"/>
    <lineage>
        <taxon>Bacteria</taxon>
        <taxon>Bacillati</taxon>
        <taxon>Actinomycetota</taxon>
        <taxon>Actinomycetes</taxon>
        <taxon>Kitasatosporales</taxon>
        <taxon>Streptomycetaceae</taxon>
        <taxon>Kitasatospora</taxon>
    </lineage>
</organism>
<feature type="transmembrane region" description="Helical" evidence="9">
    <location>
        <begin position="66"/>
        <end position="89"/>
    </location>
</feature>
<keyword evidence="6" id="KW-0406">Ion transport</keyword>
<dbReference type="PANTHER" id="PTHR30266:SF2">
    <property type="entry name" value="LARGE-CONDUCTANCE MECHANOSENSITIVE CHANNEL"/>
    <property type="match status" value="1"/>
</dbReference>
<dbReference type="Pfam" id="PF01741">
    <property type="entry name" value="MscL"/>
    <property type="match status" value="1"/>
</dbReference>
<dbReference type="PRINTS" id="PR01264">
    <property type="entry name" value="MECHCHANNEL"/>
</dbReference>
<feature type="transmembrane region" description="Helical" evidence="9">
    <location>
        <begin position="12"/>
        <end position="34"/>
    </location>
</feature>
<protein>
    <submittedName>
        <fullName evidence="10">Large conductance mechanosensitive channel protein MscL</fullName>
    </submittedName>
</protein>
<dbReference type="NCBIfam" id="TIGR00220">
    <property type="entry name" value="mscL"/>
    <property type="match status" value="1"/>
</dbReference>
<keyword evidence="4 9" id="KW-0812">Transmembrane</keyword>
<comment type="subcellular location">
    <subcellularLocation>
        <location evidence="1">Membrane</location>
        <topology evidence="1">Multi-pass membrane protein</topology>
    </subcellularLocation>
</comment>
<evidence type="ECO:0000313" key="10">
    <source>
        <dbReference type="EMBL" id="GAA4838328.1"/>
    </source>
</evidence>
<evidence type="ECO:0000256" key="8">
    <source>
        <dbReference type="ARBA" id="ARBA00023303"/>
    </source>
</evidence>
<evidence type="ECO:0000256" key="1">
    <source>
        <dbReference type="ARBA" id="ARBA00004141"/>
    </source>
</evidence>
<sequence length="139" mass="14945">MKGFRGFVLRGNVVGLAVGVVIGAAFTGVVNALVRAFLTPLVGVATGATGDFSRRVLVVHHVQFPYGAFVDAVINFSLTAIVLYFLVVLPVNKLHKRFAPHHDVQAPKRDCPQCLSSIPAQATRCAFCTAELVRTPERS</sequence>
<name>A0ABP9DB80_9ACTN</name>
<evidence type="ECO:0000256" key="4">
    <source>
        <dbReference type="ARBA" id="ARBA00022692"/>
    </source>
</evidence>
<dbReference type="RefSeq" id="WP_345695696.1">
    <property type="nucleotide sequence ID" value="NZ_BAABIS010000001.1"/>
</dbReference>
<evidence type="ECO:0000256" key="2">
    <source>
        <dbReference type="ARBA" id="ARBA00022448"/>
    </source>
</evidence>
<keyword evidence="3" id="KW-1003">Cell membrane</keyword>
<dbReference type="SUPFAM" id="SSF81330">
    <property type="entry name" value="Gated mechanosensitive channel"/>
    <property type="match status" value="1"/>
</dbReference>
<dbReference type="InterPro" id="IPR036019">
    <property type="entry name" value="MscL_channel"/>
</dbReference>
<gene>
    <name evidence="10" type="primary">mscL_1</name>
    <name evidence="10" type="ORF">GCM10023235_11920</name>
</gene>
<dbReference type="Gene3D" id="1.10.1200.120">
    <property type="entry name" value="Large-conductance mechanosensitive channel, MscL, domain 1"/>
    <property type="match status" value="1"/>
</dbReference>
<comment type="caution">
    <text evidence="10">The sequence shown here is derived from an EMBL/GenBank/DDBJ whole genome shotgun (WGS) entry which is preliminary data.</text>
</comment>
<dbReference type="InterPro" id="IPR001185">
    <property type="entry name" value="MS_channel"/>
</dbReference>
<proteinExistence type="predicted"/>
<evidence type="ECO:0000313" key="11">
    <source>
        <dbReference type="Proteomes" id="UP001501752"/>
    </source>
</evidence>
<keyword evidence="5 9" id="KW-1133">Transmembrane helix</keyword>
<evidence type="ECO:0000256" key="9">
    <source>
        <dbReference type="SAM" id="Phobius"/>
    </source>
</evidence>
<keyword evidence="7 9" id="KW-0472">Membrane</keyword>
<evidence type="ECO:0000256" key="5">
    <source>
        <dbReference type="ARBA" id="ARBA00022989"/>
    </source>
</evidence>